<dbReference type="PATRIC" id="fig|1346791.3.peg.1407"/>
<keyword evidence="3" id="KW-1185">Reference proteome</keyword>
<dbReference type="STRING" id="1346791.M529_07350"/>
<protein>
    <recommendedName>
        <fullName evidence="4">2'-5' RNA ligase</fullName>
    </recommendedName>
</protein>
<dbReference type="GO" id="GO:0004113">
    <property type="term" value="F:2',3'-cyclic-nucleotide 3'-phosphodiesterase activity"/>
    <property type="evidence" value="ECO:0007669"/>
    <property type="project" value="InterPro"/>
</dbReference>
<dbReference type="eggNOG" id="COG1514">
    <property type="taxonomic scope" value="Bacteria"/>
</dbReference>
<dbReference type="AlphaFoldDB" id="T0J4G8"/>
<dbReference type="Gene3D" id="3.90.1140.10">
    <property type="entry name" value="Cyclic phosphodiesterase"/>
    <property type="match status" value="1"/>
</dbReference>
<gene>
    <name evidence="2" type="ORF">M529_07350</name>
</gene>
<dbReference type="PANTHER" id="PTHR35561">
    <property type="entry name" value="RNA 2',3'-CYCLIC PHOSPHODIESTERASE"/>
    <property type="match status" value="1"/>
</dbReference>
<evidence type="ECO:0000256" key="1">
    <source>
        <dbReference type="ARBA" id="ARBA00022801"/>
    </source>
</evidence>
<dbReference type="InterPro" id="IPR004175">
    <property type="entry name" value="RNA_CPDase"/>
</dbReference>
<evidence type="ECO:0000313" key="2">
    <source>
        <dbReference type="EMBL" id="EQB32846.1"/>
    </source>
</evidence>
<dbReference type="RefSeq" id="WP_021317363.1">
    <property type="nucleotide sequence ID" value="NZ_AUWY01000057.1"/>
</dbReference>
<dbReference type="PANTHER" id="PTHR35561:SF1">
    <property type="entry name" value="RNA 2',3'-CYCLIC PHOSPHODIESTERASE"/>
    <property type="match status" value="1"/>
</dbReference>
<organism evidence="2 3">
    <name type="scientific">Sphingobium ummariense RL-3</name>
    <dbReference type="NCBI Taxonomy" id="1346791"/>
    <lineage>
        <taxon>Bacteria</taxon>
        <taxon>Pseudomonadati</taxon>
        <taxon>Pseudomonadota</taxon>
        <taxon>Alphaproteobacteria</taxon>
        <taxon>Sphingomonadales</taxon>
        <taxon>Sphingomonadaceae</taxon>
        <taxon>Sphingobium</taxon>
    </lineage>
</organism>
<sequence>MLPRQAPLYRLFFALKPTPLVARQTDHFTESLAGRVPRIRIEHQHLTLCITADHVDYPYAVIKALLRAGTRVAAEPFDLRLDHLSFSNRSVALRPSRAVPPLAALQRQVANAMTRAGIASRPGWSFSPHQTLFYRDGPVDQRAVEGFQWHVDRFVLVCSHVGHTHHETLATWPLQGSAQYSLF</sequence>
<comment type="caution">
    <text evidence="2">The sequence shown here is derived from an EMBL/GenBank/DDBJ whole genome shotgun (WGS) entry which is preliminary data.</text>
</comment>
<accession>T0J4G8</accession>
<reference evidence="2 3" key="1">
    <citation type="journal article" date="2013" name="Genome Announc.">
        <title>Draft Genome Sequence of Sphingobium ummariense Strain RL-3, a Hexachlorocyclohexane-Degrading Bacterium.</title>
        <authorList>
            <person name="Kohli P."/>
            <person name="Dua A."/>
            <person name="Sangwan N."/>
            <person name="Oldach P."/>
            <person name="Khurana J.P."/>
            <person name="Lal R."/>
        </authorList>
    </citation>
    <scope>NUCLEOTIDE SEQUENCE [LARGE SCALE GENOMIC DNA]</scope>
    <source>
        <strain evidence="2 3">RL-3</strain>
    </source>
</reference>
<dbReference type="GO" id="GO:0008664">
    <property type="term" value="F:RNA 2',3'-cyclic 3'-phosphodiesterase activity"/>
    <property type="evidence" value="ECO:0007669"/>
    <property type="project" value="InterPro"/>
</dbReference>
<dbReference type="OrthoDB" id="7770344at2"/>
<dbReference type="Proteomes" id="UP000015523">
    <property type="component" value="Unassembled WGS sequence"/>
</dbReference>
<dbReference type="SUPFAM" id="SSF55144">
    <property type="entry name" value="LigT-like"/>
    <property type="match status" value="1"/>
</dbReference>
<dbReference type="EMBL" id="AUWY01000057">
    <property type="protein sequence ID" value="EQB32846.1"/>
    <property type="molecule type" value="Genomic_DNA"/>
</dbReference>
<keyword evidence="1" id="KW-0378">Hydrolase</keyword>
<dbReference type="InterPro" id="IPR009097">
    <property type="entry name" value="Cyclic_Pdiesterase"/>
</dbReference>
<proteinExistence type="predicted"/>
<name>T0J4G8_9SPHN</name>
<evidence type="ECO:0000313" key="3">
    <source>
        <dbReference type="Proteomes" id="UP000015523"/>
    </source>
</evidence>
<evidence type="ECO:0008006" key="4">
    <source>
        <dbReference type="Google" id="ProtNLM"/>
    </source>
</evidence>